<organism evidence="1 2">
    <name type="scientific">Thermomonospora umbrina</name>
    <dbReference type="NCBI Taxonomy" id="111806"/>
    <lineage>
        <taxon>Bacteria</taxon>
        <taxon>Bacillati</taxon>
        <taxon>Actinomycetota</taxon>
        <taxon>Actinomycetes</taxon>
        <taxon>Streptosporangiales</taxon>
        <taxon>Thermomonosporaceae</taxon>
        <taxon>Thermomonospora</taxon>
    </lineage>
</organism>
<dbReference type="Proteomes" id="UP000256661">
    <property type="component" value="Unassembled WGS sequence"/>
</dbReference>
<sequence length="90" mass="9630">MAIQAPNHHLQALAGRLCSEGLYARLDEPIGGPPTLHVLNPDVPAAEEHVIVEGVTDDAWFWWAWAERIAPAGDLDDAVSGIRRVLGAAA</sequence>
<comment type="caution">
    <text evidence="1">The sequence shown here is derived from an EMBL/GenBank/DDBJ whole genome shotgun (WGS) entry which is preliminary data.</text>
</comment>
<dbReference type="AlphaFoldDB" id="A0A3D9SX34"/>
<protein>
    <submittedName>
        <fullName evidence="1">Uncharacterized protein</fullName>
    </submittedName>
</protein>
<accession>A0A3D9SX34</accession>
<dbReference type="OrthoDB" id="3539621at2"/>
<keyword evidence="2" id="KW-1185">Reference proteome</keyword>
<dbReference type="RefSeq" id="WP_116024433.1">
    <property type="nucleotide sequence ID" value="NZ_QTTT01000001.1"/>
</dbReference>
<evidence type="ECO:0000313" key="2">
    <source>
        <dbReference type="Proteomes" id="UP000256661"/>
    </source>
</evidence>
<dbReference type="EMBL" id="QTTT01000001">
    <property type="protein sequence ID" value="REE99070.1"/>
    <property type="molecule type" value="Genomic_DNA"/>
</dbReference>
<name>A0A3D9SX34_9ACTN</name>
<evidence type="ECO:0000313" key="1">
    <source>
        <dbReference type="EMBL" id="REE99070.1"/>
    </source>
</evidence>
<gene>
    <name evidence="1" type="ORF">DFJ69_4575</name>
</gene>
<reference evidence="1 2" key="1">
    <citation type="submission" date="2018-08" db="EMBL/GenBank/DDBJ databases">
        <title>Sequencing the genomes of 1000 actinobacteria strains.</title>
        <authorList>
            <person name="Klenk H.-P."/>
        </authorList>
    </citation>
    <scope>NUCLEOTIDE SEQUENCE [LARGE SCALE GENOMIC DNA]</scope>
    <source>
        <strain evidence="1 2">DSM 43927</strain>
    </source>
</reference>
<proteinExistence type="predicted"/>